<evidence type="ECO:0000313" key="3">
    <source>
        <dbReference type="EMBL" id="CAB5010242.1"/>
    </source>
</evidence>
<dbReference type="PANTHER" id="PTHR21240:SF28">
    <property type="entry name" value="ISO-OROTATE DECARBOXYLASE (EUROFUNG)"/>
    <property type="match status" value="1"/>
</dbReference>
<dbReference type="GO" id="GO:0019748">
    <property type="term" value="P:secondary metabolic process"/>
    <property type="evidence" value="ECO:0007669"/>
    <property type="project" value="TreeGrafter"/>
</dbReference>
<evidence type="ECO:0000256" key="1">
    <source>
        <dbReference type="ARBA" id="ARBA00023239"/>
    </source>
</evidence>
<dbReference type="InterPro" id="IPR032465">
    <property type="entry name" value="ACMSD"/>
</dbReference>
<dbReference type="Pfam" id="PF04909">
    <property type="entry name" value="Amidohydro_2"/>
    <property type="match status" value="1"/>
</dbReference>
<dbReference type="EMBL" id="CAFBQU010000007">
    <property type="protein sequence ID" value="CAB5062021.1"/>
    <property type="molecule type" value="Genomic_DNA"/>
</dbReference>
<evidence type="ECO:0000259" key="2">
    <source>
        <dbReference type="Pfam" id="PF04909"/>
    </source>
</evidence>
<dbReference type="SUPFAM" id="SSF51556">
    <property type="entry name" value="Metallo-dependent hydrolases"/>
    <property type="match status" value="1"/>
</dbReference>
<keyword evidence="1" id="KW-0456">Lyase</keyword>
<dbReference type="AlphaFoldDB" id="A0A6J7Q6V5"/>
<accession>A0A6J7Q6V5</accession>
<reference evidence="3" key="1">
    <citation type="submission" date="2020-05" db="EMBL/GenBank/DDBJ databases">
        <authorList>
            <person name="Chiriac C."/>
            <person name="Salcher M."/>
            <person name="Ghai R."/>
            <person name="Kavagutti S V."/>
        </authorList>
    </citation>
    <scope>NUCLEOTIDE SEQUENCE</scope>
</reference>
<feature type="domain" description="Amidohydrolase-related" evidence="2">
    <location>
        <begin position="11"/>
        <end position="337"/>
    </location>
</feature>
<dbReference type="GO" id="GO:0016831">
    <property type="term" value="F:carboxy-lyase activity"/>
    <property type="evidence" value="ECO:0007669"/>
    <property type="project" value="InterPro"/>
</dbReference>
<protein>
    <submittedName>
        <fullName evidence="3">Unannotated protein</fullName>
    </submittedName>
</protein>
<gene>
    <name evidence="3" type="ORF">UFOPK4098_00243</name>
    <name evidence="4" type="ORF">UFOPK4347_00440</name>
</gene>
<proteinExistence type="predicted"/>
<sequence length="339" mass="37574">MTLADAHHEVVDVHAHILLEGVMNTCGHAGPEMGVRDDGTQFFRAADYVLENVKFVNSAFSNAQMRIEQMDALGLDKQLVSPNPITYFYHQPIADALQFHQRTNDEIALTGDRHPRLLGAATLPMQSPEEACKELNRAVSELGLLCSYIGTDINGTPLSHPQFEELWAEHERLGVPVVLHPEPRTGYGGSDPFFDPWDLDIIFGFAMDEGLAVAHFLFSGILDRHPGLHVHVAHGGGFAAFQKGRLEQALERRPWGKGLLTRPFADQWAQISFDTAVHRQDALAFLVETEGPDKVLLGSNFAGWDLEDKYMEKIEALQLSSSDTAKILGGNAKRIFNID</sequence>
<dbReference type="GO" id="GO:0016787">
    <property type="term" value="F:hydrolase activity"/>
    <property type="evidence" value="ECO:0007669"/>
    <property type="project" value="InterPro"/>
</dbReference>
<dbReference type="EMBL" id="CAFBPN010000005">
    <property type="protein sequence ID" value="CAB5010242.1"/>
    <property type="molecule type" value="Genomic_DNA"/>
</dbReference>
<dbReference type="PANTHER" id="PTHR21240">
    <property type="entry name" value="2-AMINO-3-CARBOXYLMUCONATE-6-SEMIALDEHYDE DECARBOXYLASE"/>
    <property type="match status" value="1"/>
</dbReference>
<dbReference type="InterPro" id="IPR032466">
    <property type="entry name" value="Metal_Hydrolase"/>
</dbReference>
<evidence type="ECO:0000313" key="4">
    <source>
        <dbReference type="EMBL" id="CAB5062021.1"/>
    </source>
</evidence>
<dbReference type="Gene3D" id="3.20.20.140">
    <property type="entry name" value="Metal-dependent hydrolases"/>
    <property type="match status" value="1"/>
</dbReference>
<organism evidence="3">
    <name type="scientific">freshwater metagenome</name>
    <dbReference type="NCBI Taxonomy" id="449393"/>
    <lineage>
        <taxon>unclassified sequences</taxon>
        <taxon>metagenomes</taxon>
        <taxon>ecological metagenomes</taxon>
    </lineage>
</organism>
<name>A0A6J7Q6V5_9ZZZZ</name>
<dbReference type="InterPro" id="IPR006680">
    <property type="entry name" value="Amidohydro-rel"/>
</dbReference>
<dbReference type="GO" id="GO:0005737">
    <property type="term" value="C:cytoplasm"/>
    <property type="evidence" value="ECO:0007669"/>
    <property type="project" value="TreeGrafter"/>
</dbReference>